<dbReference type="EMBL" id="CAQQ02384327">
    <property type="status" value="NOT_ANNOTATED_CDS"/>
    <property type="molecule type" value="Genomic_DNA"/>
</dbReference>
<dbReference type="AlphaFoldDB" id="T1GZ59"/>
<dbReference type="Proteomes" id="UP000015102">
    <property type="component" value="Unassembled WGS sequence"/>
</dbReference>
<protein>
    <submittedName>
        <fullName evidence="1">Uncharacterized protein</fullName>
    </submittedName>
</protein>
<evidence type="ECO:0000313" key="2">
    <source>
        <dbReference type="Proteomes" id="UP000015102"/>
    </source>
</evidence>
<dbReference type="HOGENOM" id="CLU_2796860_0_0_1"/>
<sequence>METDHREILSKSLQTVEKIHPKGCLLAFSRIYYSANVLDGGQIDINPLMVLISRMFVPYQMAHSTSSI</sequence>
<accession>T1GZ59</accession>
<dbReference type="EnsemblMetazoa" id="MESCA009155-RA">
    <property type="protein sequence ID" value="MESCA009155-PA"/>
    <property type="gene ID" value="MESCA009155"/>
</dbReference>
<reference evidence="1" key="2">
    <citation type="submission" date="2015-06" db="UniProtKB">
        <authorList>
            <consortium name="EnsemblMetazoa"/>
        </authorList>
    </citation>
    <scope>IDENTIFICATION</scope>
</reference>
<name>T1GZ59_MEGSC</name>
<reference evidence="2" key="1">
    <citation type="submission" date="2013-02" db="EMBL/GenBank/DDBJ databases">
        <authorList>
            <person name="Hughes D."/>
        </authorList>
    </citation>
    <scope>NUCLEOTIDE SEQUENCE</scope>
    <source>
        <strain>Durham</strain>
        <strain evidence="2">NC isolate 2 -- Noor lab</strain>
    </source>
</reference>
<dbReference type="EMBL" id="CAQQ02384328">
    <property type="status" value="NOT_ANNOTATED_CDS"/>
    <property type="molecule type" value="Genomic_DNA"/>
</dbReference>
<proteinExistence type="predicted"/>
<keyword evidence="2" id="KW-1185">Reference proteome</keyword>
<organism evidence="1 2">
    <name type="scientific">Megaselia scalaris</name>
    <name type="common">Humpbacked fly</name>
    <name type="synonym">Phora scalaris</name>
    <dbReference type="NCBI Taxonomy" id="36166"/>
    <lineage>
        <taxon>Eukaryota</taxon>
        <taxon>Metazoa</taxon>
        <taxon>Ecdysozoa</taxon>
        <taxon>Arthropoda</taxon>
        <taxon>Hexapoda</taxon>
        <taxon>Insecta</taxon>
        <taxon>Pterygota</taxon>
        <taxon>Neoptera</taxon>
        <taxon>Endopterygota</taxon>
        <taxon>Diptera</taxon>
        <taxon>Brachycera</taxon>
        <taxon>Muscomorpha</taxon>
        <taxon>Platypezoidea</taxon>
        <taxon>Phoridae</taxon>
        <taxon>Megaseliini</taxon>
        <taxon>Megaselia</taxon>
    </lineage>
</organism>
<evidence type="ECO:0000313" key="1">
    <source>
        <dbReference type="EnsemblMetazoa" id="MESCA009155-PA"/>
    </source>
</evidence>